<dbReference type="EMBL" id="SGPM01000039">
    <property type="protein sequence ID" value="THH31735.1"/>
    <property type="molecule type" value="Genomic_DNA"/>
</dbReference>
<feature type="compositionally biased region" description="Low complexity" evidence="2">
    <location>
        <begin position="1"/>
        <end position="19"/>
    </location>
</feature>
<keyword evidence="5" id="KW-1185">Reference proteome</keyword>
<evidence type="ECO:0000256" key="2">
    <source>
        <dbReference type="SAM" id="MobiDB-lite"/>
    </source>
</evidence>
<evidence type="ECO:0000313" key="4">
    <source>
        <dbReference type="EMBL" id="THH31735.1"/>
    </source>
</evidence>
<feature type="region of interest" description="Disordered" evidence="2">
    <location>
        <begin position="1"/>
        <end position="51"/>
    </location>
</feature>
<keyword evidence="3" id="KW-1133">Transmembrane helix</keyword>
<sequence>MSSSSTYSSPPPSYQSTPPNERYHEQHRSRAQQQHTAPDSPLMSNPTHRNYNTVHIGTHRFESAKSGSSALYVISAVLVFVVLVLVHETFHLVGGQMEKRMWQQERRAHVAEVTTWQREREERERGEAEARRAFGEERQRAREVYERERASYELERARWERDRVAHRPFWSEPWLLWESCLAYNTRMYKARLRNLPLGGGNWLEACKSTQLGWHGRAISAESCDVEEDYVYGMFRIDFDQPQCQTRWGDWTWNKGCVRPGFRALEAPLWNQKWGDHVYEMCATTPGVLAGYWDLGPPMQCRQEGDKDIGMVGRWEYRDDGCW</sequence>
<dbReference type="AlphaFoldDB" id="A0A4S4N0C1"/>
<dbReference type="Proteomes" id="UP000308730">
    <property type="component" value="Unassembled WGS sequence"/>
</dbReference>
<feature type="coiled-coil region" evidence="1">
    <location>
        <begin position="118"/>
        <end position="162"/>
    </location>
</feature>
<evidence type="ECO:0000256" key="1">
    <source>
        <dbReference type="SAM" id="Coils"/>
    </source>
</evidence>
<keyword evidence="1" id="KW-0175">Coiled coil</keyword>
<evidence type="ECO:0000313" key="5">
    <source>
        <dbReference type="Proteomes" id="UP000308730"/>
    </source>
</evidence>
<feature type="compositionally biased region" description="Polar residues" evidence="2">
    <location>
        <begin position="31"/>
        <end position="51"/>
    </location>
</feature>
<comment type="caution">
    <text evidence="4">The sequence shown here is derived from an EMBL/GenBank/DDBJ whole genome shotgun (WGS) entry which is preliminary data.</text>
</comment>
<evidence type="ECO:0000256" key="3">
    <source>
        <dbReference type="SAM" id="Phobius"/>
    </source>
</evidence>
<dbReference type="OrthoDB" id="3153758at2759"/>
<proteinExistence type="predicted"/>
<accession>A0A4S4N0C1</accession>
<organism evidence="4 5">
    <name type="scientific">Antrodiella citrinella</name>
    <dbReference type="NCBI Taxonomy" id="2447956"/>
    <lineage>
        <taxon>Eukaryota</taxon>
        <taxon>Fungi</taxon>
        <taxon>Dikarya</taxon>
        <taxon>Basidiomycota</taxon>
        <taxon>Agaricomycotina</taxon>
        <taxon>Agaricomycetes</taxon>
        <taxon>Polyporales</taxon>
        <taxon>Steccherinaceae</taxon>
        <taxon>Antrodiella</taxon>
    </lineage>
</organism>
<name>A0A4S4N0C1_9APHY</name>
<gene>
    <name evidence="4" type="ORF">EUX98_g2467</name>
</gene>
<protein>
    <submittedName>
        <fullName evidence="4">Uncharacterized protein</fullName>
    </submittedName>
</protein>
<feature type="transmembrane region" description="Helical" evidence="3">
    <location>
        <begin position="70"/>
        <end position="93"/>
    </location>
</feature>
<keyword evidence="3" id="KW-0812">Transmembrane</keyword>
<reference evidence="4 5" key="1">
    <citation type="submission" date="2019-02" db="EMBL/GenBank/DDBJ databases">
        <title>Genome sequencing of the rare red list fungi Antrodiella citrinella (Flaviporus citrinellus).</title>
        <authorList>
            <person name="Buettner E."/>
            <person name="Kellner H."/>
        </authorList>
    </citation>
    <scope>NUCLEOTIDE SEQUENCE [LARGE SCALE GENOMIC DNA]</scope>
    <source>
        <strain evidence="4 5">DSM 108506</strain>
    </source>
</reference>
<keyword evidence="3" id="KW-0472">Membrane</keyword>